<dbReference type="PROSITE" id="PS50219">
    <property type="entry name" value="CNH"/>
    <property type="match status" value="1"/>
</dbReference>
<sequence>MGPAEQILLLELMVCRPVPLVGHGSFEKILCAAPHRQGNDDEILNGTTDGICRISKDGARTWLFTVHNVSQIEILVDANLCLCIADGALMNITRVSSHVGFFGLYRATVAGGSYRVCTIKSSLSSTIKAFDVVVNLQAATLVLSREFYIPREALSVRFLYPTKLAVALKDLGFEMLFDIMPKKCKPIAVFPLSDMFLLCFDKVGFYIDRRGHIIRNELLMRWDPVPVSFALHEPYILAFPTRELVSGTSKRARCTKYRVLIACSMPGAKILALSLTSGDVVEMNFHGH</sequence>
<gene>
    <name evidence="3" type="ORF">DFH07DRAFT_1059252</name>
</gene>
<dbReference type="Proteomes" id="UP001215280">
    <property type="component" value="Unassembled WGS sequence"/>
</dbReference>
<organism evidence="3 4">
    <name type="scientific">Mycena maculata</name>
    <dbReference type="NCBI Taxonomy" id="230809"/>
    <lineage>
        <taxon>Eukaryota</taxon>
        <taxon>Fungi</taxon>
        <taxon>Dikarya</taxon>
        <taxon>Basidiomycota</taxon>
        <taxon>Agaricomycotina</taxon>
        <taxon>Agaricomycetes</taxon>
        <taxon>Agaricomycetidae</taxon>
        <taxon>Agaricales</taxon>
        <taxon>Marasmiineae</taxon>
        <taxon>Mycenaceae</taxon>
        <taxon>Mycena</taxon>
    </lineage>
</organism>
<dbReference type="Pfam" id="PF00780">
    <property type="entry name" value="CNH"/>
    <property type="match status" value="1"/>
</dbReference>
<dbReference type="InterPro" id="IPR001180">
    <property type="entry name" value="CNH_dom"/>
</dbReference>
<keyword evidence="4" id="KW-1185">Reference proteome</keyword>
<dbReference type="InterPro" id="IPR052233">
    <property type="entry name" value="Rho-type_GEFs"/>
</dbReference>
<keyword evidence="1" id="KW-0344">Guanine-nucleotide releasing factor</keyword>
<dbReference type="GO" id="GO:0005085">
    <property type="term" value="F:guanyl-nucleotide exchange factor activity"/>
    <property type="evidence" value="ECO:0007669"/>
    <property type="project" value="UniProtKB-KW"/>
</dbReference>
<proteinExistence type="predicted"/>
<dbReference type="PANTHER" id="PTHR46572">
    <property type="entry name" value="RHO1 GDP-GTP EXCHANGE PROTEIN 1-RELATED"/>
    <property type="match status" value="1"/>
</dbReference>
<reference evidence="3" key="1">
    <citation type="submission" date="2023-03" db="EMBL/GenBank/DDBJ databases">
        <title>Massive genome expansion in bonnet fungi (Mycena s.s.) driven by repeated elements and novel gene families across ecological guilds.</title>
        <authorList>
            <consortium name="Lawrence Berkeley National Laboratory"/>
            <person name="Harder C.B."/>
            <person name="Miyauchi S."/>
            <person name="Viragh M."/>
            <person name="Kuo A."/>
            <person name="Thoen E."/>
            <person name="Andreopoulos B."/>
            <person name="Lu D."/>
            <person name="Skrede I."/>
            <person name="Drula E."/>
            <person name="Henrissat B."/>
            <person name="Morin E."/>
            <person name="Kohler A."/>
            <person name="Barry K."/>
            <person name="LaButti K."/>
            <person name="Morin E."/>
            <person name="Salamov A."/>
            <person name="Lipzen A."/>
            <person name="Mereny Z."/>
            <person name="Hegedus B."/>
            <person name="Baldrian P."/>
            <person name="Stursova M."/>
            <person name="Weitz H."/>
            <person name="Taylor A."/>
            <person name="Grigoriev I.V."/>
            <person name="Nagy L.G."/>
            <person name="Martin F."/>
            <person name="Kauserud H."/>
        </authorList>
    </citation>
    <scope>NUCLEOTIDE SEQUENCE</scope>
    <source>
        <strain evidence="3">CBHHK188m</strain>
    </source>
</reference>
<name>A0AAD7JFW0_9AGAR</name>
<dbReference type="PANTHER" id="PTHR46572:SF1">
    <property type="entry name" value="RHO1 GUANINE NUCLEOTIDE EXCHANGE FACTOR TUS1"/>
    <property type="match status" value="1"/>
</dbReference>
<comment type="caution">
    <text evidence="3">The sequence shown here is derived from an EMBL/GenBank/DDBJ whole genome shotgun (WGS) entry which is preliminary data.</text>
</comment>
<evidence type="ECO:0000313" key="4">
    <source>
        <dbReference type="Proteomes" id="UP001215280"/>
    </source>
</evidence>
<evidence type="ECO:0000313" key="3">
    <source>
        <dbReference type="EMBL" id="KAJ7763575.1"/>
    </source>
</evidence>
<feature type="domain" description="CNH" evidence="2">
    <location>
        <begin position="26"/>
        <end position="280"/>
    </location>
</feature>
<protein>
    <submittedName>
        <fullName evidence="3">CNH domain-containing protein</fullName>
    </submittedName>
</protein>
<dbReference type="EMBL" id="JARJLG010000040">
    <property type="protein sequence ID" value="KAJ7763575.1"/>
    <property type="molecule type" value="Genomic_DNA"/>
</dbReference>
<evidence type="ECO:0000259" key="2">
    <source>
        <dbReference type="PROSITE" id="PS50219"/>
    </source>
</evidence>
<accession>A0AAD7JFW0</accession>
<evidence type="ECO:0000256" key="1">
    <source>
        <dbReference type="ARBA" id="ARBA00022658"/>
    </source>
</evidence>
<dbReference type="AlphaFoldDB" id="A0AAD7JFW0"/>